<dbReference type="AlphaFoldDB" id="A0A6A3ASB8"/>
<gene>
    <name evidence="7" type="ORF">F3Y22_tig00110418pilonHSYRG00293</name>
</gene>
<reference evidence="7" key="1">
    <citation type="submission" date="2019-09" db="EMBL/GenBank/DDBJ databases">
        <title>Draft genome information of white flower Hibiscus syriacus.</title>
        <authorList>
            <person name="Kim Y.-M."/>
        </authorList>
    </citation>
    <scope>NUCLEOTIDE SEQUENCE [LARGE SCALE GENOMIC DNA]</scope>
    <source>
        <strain evidence="7">YM2019G1</strain>
    </source>
</reference>
<evidence type="ECO:0000256" key="2">
    <source>
        <dbReference type="ARBA" id="ARBA00023125"/>
    </source>
</evidence>
<accession>A0A6A3ASB8</accession>
<dbReference type="SUPFAM" id="SSF101941">
    <property type="entry name" value="NAC domain"/>
    <property type="match status" value="1"/>
</dbReference>
<evidence type="ECO:0000259" key="6">
    <source>
        <dbReference type="PROSITE" id="PS51005"/>
    </source>
</evidence>
<feature type="domain" description="NAC" evidence="6">
    <location>
        <begin position="943"/>
        <end position="1122"/>
    </location>
</feature>
<evidence type="ECO:0000256" key="4">
    <source>
        <dbReference type="ARBA" id="ARBA00023242"/>
    </source>
</evidence>
<feature type="region of interest" description="Disordered" evidence="5">
    <location>
        <begin position="1209"/>
        <end position="1245"/>
    </location>
</feature>
<name>A0A6A3ASB8_HIBSY</name>
<dbReference type="InterPro" id="IPR003441">
    <property type="entry name" value="NAC-dom"/>
</dbReference>
<evidence type="ECO:0000313" key="7">
    <source>
        <dbReference type="EMBL" id="KAE8705789.1"/>
    </source>
</evidence>
<dbReference type="EMBL" id="VEPZ02000979">
    <property type="protein sequence ID" value="KAE8705789.1"/>
    <property type="molecule type" value="Genomic_DNA"/>
</dbReference>
<comment type="caution">
    <text evidence="7">The sequence shown here is derived from an EMBL/GenBank/DDBJ whole genome shotgun (WGS) entry which is preliminary data.</text>
</comment>
<proteinExistence type="predicted"/>
<keyword evidence="2" id="KW-0238">DNA-binding</keyword>
<dbReference type="InterPro" id="IPR036093">
    <property type="entry name" value="NAC_dom_sf"/>
</dbReference>
<dbReference type="GO" id="GO:0006355">
    <property type="term" value="P:regulation of DNA-templated transcription"/>
    <property type="evidence" value="ECO:0007669"/>
    <property type="project" value="InterPro"/>
</dbReference>
<dbReference type="PANTHER" id="PTHR33116:SF80">
    <property type="entry name" value="REVERSE TRANSCRIPTASE ZINC-BINDING DOMAIN-CONTAINING PROTEIN"/>
    <property type="match status" value="1"/>
</dbReference>
<keyword evidence="4" id="KW-0539">Nucleus</keyword>
<evidence type="ECO:0000256" key="3">
    <source>
        <dbReference type="ARBA" id="ARBA00023163"/>
    </source>
</evidence>
<keyword evidence="1" id="KW-0805">Transcription regulation</keyword>
<dbReference type="Pfam" id="PF02365">
    <property type="entry name" value="NAM"/>
    <property type="match status" value="1"/>
</dbReference>
<keyword evidence="3" id="KW-0804">Transcription</keyword>
<dbReference type="PROSITE" id="PS51005">
    <property type="entry name" value="NAC"/>
    <property type="match status" value="1"/>
</dbReference>
<evidence type="ECO:0000256" key="5">
    <source>
        <dbReference type="SAM" id="MobiDB-lite"/>
    </source>
</evidence>
<dbReference type="GO" id="GO:0003677">
    <property type="term" value="F:DNA binding"/>
    <property type="evidence" value="ECO:0007669"/>
    <property type="project" value="UniProtKB-KW"/>
</dbReference>
<dbReference type="PANTHER" id="PTHR33116">
    <property type="entry name" value="REVERSE TRANSCRIPTASE ZINC-BINDING DOMAIN-CONTAINING PROTEIN-RELATED-RELATED"/>
    <property type="match status" value="1"/>
</dbReference>
<evidence type="ECO:0000256" key="1">
    <source>
        <dbReference type="ARBA" id="ARBA00023015"/>
    </source>
</evidence>
<dbReference type="Proteomes" id="UP000436088">
    <property type="component" value="Unassembled WGS sequence"/>
</dbReference>
<dbReference type="Gene3D" id="2.170.150.80">
    <property type="entry name" value="NAC domain"/>
    <property type="match status" value="1"/>
</dbReference>
<keyword evidence="8" id="KW-1185">Reference proteome</keyword>
<evidence type="ECO:0000313" key="8">
    <source>
        <dbReference type="Proteomes" id="UP000436088"/>
    </source>
</evidence>
<protein>
    <recommendedName>
        <fullName evidence="6">NAC domain-containing protein</fullName>
    </recommendedName>
</protein>
<organism evidence="7 8">
    <name type="scientific">Hibiscus syriacus</name>
    <name type="common">Rose of Sharon</name>
    <dbReference type="NCBI Taxonomy" id="106335"/>
    <lineage>
        <taxon>Eukaryota</taxon>
        <taxon>Viridiplantae</taxon>
        <taxon>Streptophyta</taxon>
        <taxon>Embryophyta</taxon>
        <taxon>Tracheophyta</taxon>
        <taxon>Spermatophyta</taxon>
        <taxon>Magnoliopsida</taxon>
        <taxon>eudicotyledons</taxon>
        <taxon>Gunneridae</taxon>
        <taxon>Pentapetalae</taxon>
        <taxon>rosids</taxon>
        <taxon>malvids</taxon>
        <taxon>Malvales</taxon>
        <taxon>Malvaceae</taxon>
        <taxon>Malvoideae</taxon>
        <taxon>Hibiscus</taxon>
    </lineage>
</organism>
<sequence>MDWRKLFRCSINHHLKYFPPNERNGVPTVHPPPEVFEGGISEWKHSLVGQVLGSAPNFATLQRIIEGLWKKPLQGANIQVSYLDPTSICFPSNLKLHETGIPILVHLYNVPLELFSNDGLSYIASAIGFSLSMDSITASKTRLEFAKVCVEIEASDVIPKSIDVVLNTGNQLVYELPPSDNAISSLDAHSILPSLSPLMDLGKPPKVKSRNSVAGSSNSNSFEILNSIEDTILVSENMGKKNKSNSFRDLRTEMYYATITMQRMNAHFLLNGIYGHNDGIARRSLWQDMRNIESRFPDCPWILGPLVLPTIAWHWLTQNKEIELNRPKPFKFFNCWTLHQNFLNIVSHSWHQASQGNPLKKLFLKLRRLKVSLKNLNKNYFSDISAQVRIKREEIEKQQILTLRVKDCSTCLLKDLLQPISSPEYFEGLTKEVTNEEIKEAIFSQGNDKAPGPDDLLKAFDSIHWGLIPNILKALEFPSKLIDWIIACYSTASYSIAFNGSLIGFFKGAKGLRQGNLEYVMGVIIVLDYFYEISGLKLNALKCEIFTTGISVLHIENIINSSSFKHGILPVRYLGIPLVTRKLSIKDCQPLIDKIKSKLYQWSRLKLSYAGNLYCPNPSSTRLSKSVRDTSGNDQTFLLLELESHEHQRYLGTGLTEVQQCSLAKTDLVLFPYTETQHFILYGDFGSSSHQRFGLATNDQCILRFDGRETINHLFAECKMAASIWNSILLLSGIHKPPFTWSNLLVWTTATWKGDSLITNILKLSWCAFNCTIWEERNRRIFRGSFRSEDAILLSIKQILAGNDAIPWNSVSVSLAWNIWKNRNELVFNASPPSIYSIMQKSMAWVNHYNNSKITVNSVMSQSVQWKAATIGHICLNVDGTCSSSTGSCSIGGWFNCSMVTGYEIIQVQSDYASAIRMLKDPTATINSLSLVRAILGLCNRAWAVDFKRIPIETNFPADALAKLASDSSSCSLVIHDTPPDNIRTLSIGTNLVHRIMGEKEWYFFSLRDMKYPTRLRINRAIEAGYWKAIRKDREIYSSKTSAHDGMKRTLKSGAVNGSSSSHDGGARSRMNDVVAFYQEPSSPSSISLPLSLIPPPFPALIVTAALTTAIHNLSTCPVSPQLLLQSPPLPPLPVPTFFFHPGFDVALPPPPQMINNSFDSISRSLKLLVLCLLVLHGVCGRVSGRGGFYEKPVQNRKMLLQADLKINKRSTTGAGNRENFRTVPSGPDPLHHNGGSPKKPRTDP</sequence>